<dbReference type="InterPro" id="IPR017896">
    <property type="entry name" value="4Fe4S_Fe-S-bd"/>
</dbReference>
<dbReference type="Pfam" id="PF00037">
    <property type="entry name" value="Fer4"/>
    <property type="match status" value="2"/>
</dbReference>
<evidence type="ECO:0000313" key="3">
    <source>
        <dbReference type="Proteomes" id="UP000822152"/>
    </source>
</evidence>
<gene>
    <name evidence="2" type="ORF">G4952_14920</name>
</gene>
<comment type="caution">
    <text evidence="2">The sequence shown here is derived from an EMBL/GenBank/DDBJ whole genome shotgun (WGS) entry which is preliminary data.</text>
</comment>
<keyword evidence="3" id="KW-1185">Reference proteome</keyword>
<accession>A0ABX2GTL5</accession>
<proteinExistence type="predicted"/>
<dbReference type="SUPFAM" id="SSF54862">
    <property type="entry name" value="4Fe-4S ferredoxins"/>
    <property type="match status" value="1"/>
</dbReference>
<evidence type="ECO:0000313" key="2">
    <source>
        <dbReference type="EMBL" id="NSF75056.1"/>
    </source>
</evidence>
<feature type="domain" description="4Fe-4S ferredoxin-type" evidence="1">
    <location>
        <begin position="4"/>
        <end position="33"/>
    </location>
</feature>
<dbReference type="PANTHER" id="PTHR42895:SF1">
    <property type="entry name" value="IRON-SULFUR CLUSTER PROTEIN"/>
    <property type="match status" value="1"/>
</dbReference>
<sequence length="261" mass="28474">MIRKIIHIDEELCNGCGLCANACQEGAIGIVDGKAKLLRDDYCDGLGNCLPVCPTNAISFIEREAAAFDEAAVEANMKANSEKANINVNTDINTNSIEGTQGVKKVFTGCPGSMARKILRTSQNPKEDRNHVQVNISSESELRQWPVQIKLVPVNAPYFGGAHLLIAADCTAYAYANFHQEFIRGKITLIGCPKLDEGDYSEKLTEIIRQNNIKSVTIVRMEVPCCGGLARAAETALRNSGKFIPWQVKIISTDGQIVDNM</sequence>
<dbReference type="Gene3D" id="3.30.70.20">
    <property type="match status" value="1"/>
</dbReference>
<dbReference type="Proteomes" id="UP000822152">
    <property type="component" value="Unassembled WGS sequence"/>
</dbReference>
<feature type="domain" description="4Fe-4S ferredoxin-type" evidence="1">
    <location>
        <begin position="34"/>
        <end position="63"/>
    </location>
</feature>
<protein>
    <submittedName>
        <fullName evidence="2">Ferredoxin</fullName>
    </submittedName>
</protein>
<dbReference type="PANTHER" id="PTHR42895">
    <property type="entry name" value="IRON-SULFUR CLUSTER-BINDING PROTEIN-RELATED"/>
    <property type="match status" value="1"/>
</dbReference>
<dbReference type="InterPro" id="IPR052911">
    <property type="entry name" value="Corrinoid_activation_enz"/>
</dbReference>
<dbReference type="EMBL" id="JAAIPF010000043">
    <property type="protein sequence ID" value="NSF75056.1"/>
    <property type="molecule type" value="Genomic_DNA"/>
</dbReference>
<dbReference type="PROSITE" id="PS51379">
    <property type="entry name" value="4FE4S_FER_2"/>
    <property type="match status" value="2"/>
</dbReference>
<name>A0ABX2GTL5_9FIRM</name>
<evidence type="ECO:0000259" key="1">
    <source>
        <dbReference type="PROSITE" id="PS51379"/>
    </source>
</evidence>
<dbReference type="RefSeq" id="WP_173744291.1">
    <property type="nucleotide sequence ID" value="NZ_JAAIPF010000043.1"/>
</dbReference>
<reference evidence="2 3" key="1">
    <citation type="journal article" date="2020" name="Cell Host Microbe">
        <title>Functional and Genomic Variation between Human-Derived Isolates of Lachnospiraceae Reveals Inter- and Intra-Species Diversity.</title>
        <authorList>
            <person name="Sorbara M.T."/>
            <person name="Littmann E.R."/>
            <person name="Fontana E."/>
            <person name="Moody T.U."/>
            <person name="Kohout C.E."/>
            <person name="Gjonbalaj M."/>
            <person name="Eaton V."/>
            <person name="Seok R."/>
            <person name="Leiner I.M."/>
            <person name="Pamer E.G."/>
        </authorList>
    </citation>
    <scope>NUCLEOTIDE SEQUENCE [LARGE SCALE GENOMIC DNA]</scope>
    <source>
        <strain evidence="2 3">MSK.20.11</strain>
    </source>
</reference>
<organism evidence="2 3">
    <name type="scientific">Blautia wexlerae</name>
    <dbReference type="NCBI Taxonomy" id="418240"/>
    <lineage>
        <taxon>Bacteria</taxon>
        <taxon>Bacillati</taxon>
        <taxon>Bacillota</taxon>
        <taxon>Clostridia</taxon>
        <taxon>Lachnospirales</taxon>
        <taxon>Lachnospiraceae</taxon>
        <taxon>Blautia</taxon>
    </lineage>
</organism>